<evidence type="ECO:0000313" key="5">
    <source>
        <dbReference type="Proteomes" id="UP000726170"/>
    </source>
</evidence>
<comment type="similarity">
    <text evidence="1 2">Belongs to the tRNA pseudouridine synthase TruA family.</text>
</comment>
<evidence type="ECO:0000313" key="4">
    <source>
        <dbReference type="EMBL" id="MBU5485066.1"/>
    </source>
</evidence>
<comment type="caution">
    <text evidence="4">The sequence shown here is derived from an EMBL/GenBank/DDBJ whole genome shotgun (WGS) entry which is preliminary data.</text>
</comment>
<feature type="domain" description="Pseudouridine synthase I TruA alpha/beta" evidence="3">
    <location>
        <begin position="145"/>
        <end position="246"/>
    </location>
</feature>
<sequence>MSRNIKLLIEYDGTNYSGWQKQKNNSNTIQEVIEKSIKQITKEDVEIIGCSRTDAGVHAKGFVGNFFTGSKISGDKFKYAINSKLPEDIIIIGSEEVDLQFHSRYSCKSKRYIYKILNRQWPSPIERNYTYHVRNELDIVSMNEAAKYFIGTHDFTSFKNIGSSVKTSVRTIMDCQVFRQEENIIFTITGDGFLYNMIRIITGTLIQVGMGKKNPQDIIDILAAKDRQKAGRAAPARGLYLDRVFY</sequence>
<dbReference type="PANTHER" id="PTHR11142:SF0">
    <property type="entry name" value="TRNA PSEUDOURIDINE SYNTHASE-LIKE 1"/>
    <property type="match status" value="1"/>
</dbReference>
<dbReference type="InterPro" id="IPR001406">
    <property type="entry name" value="PsdUridine_synth_TruA"/>
</dbReference>
<keyword evidence="1 2" id="KW-0819">tRNA processing</keyword>
<feature type="binding site" evidence="1">
    <location>
        <position position="112"/>
    </location>
    <ligand>
        <name>substrate</name>
    </ligand>
</feature>
<dbReference type="EC" id="5.4.99.12" evidence="1"/>
<dbReference type="NCBIfam" id="TIGR00071">
    <property type="entry name" value="hisT_truA"/>
    <property type="match status" value="1"/>
</dbReference>
<evidence type="ECO:0000259" key="3">
    <source>
        <dbReference type="Pfam" id="PF01416"/>
    </source>
</evidence>
<comment type="function">
    <text evidence="1">Formation of pseudouridine at positions 38, 39 and 40 in the anticodon stem and loop of transfer RNAs.</text>
</comment>
<comment type="subunit">
    <text evidence="1">Homodimer.</text>
</comment>
<reference evidence="4 5" key="1">
    <citation type="submission" date="2021-06" db="EMBL/GenBank/DDBJ databases">
        <authorList>
            <person name="Sun Q."/>
            <person name="Li D."/>
        </authorList>
    </citation>
    <scope>NUCLEOTIDE SEQUENCE [LARGE SCALE GENOMIC DNA]</scope>
    <source>
        <strain evidence="4 5">MSJ-11</strain>
    </source>
</reference>
<dbReference type="InterPro" id="IPR020097">
    <property type="entry name" value="PsdUridine_synth_TruA_a/b_dom"/>
</dbReference>
<organism evidence="4 5">
    <name type="scientific">Clostridium mobile</name>
    <dbReference type="NCBI Taxonomy" id="2841512"/>
    <lineage>
        <taxon>Bacteria</taxon>
        <taxon>Bacillati</taxon>
        <taxon>Bacillota</taxon>
        <taxon>Clostridia</taxon>
        <taxon>Eubacteriales</taxon>
        <taxon>Clostridiaceae</taxon>
        <taxon>Clostridium</taxon>
    </lineage>
</organism>
<dbReference type="Pfam" id="PF01416">
    <property type="entry name" value="PseudoU_synth_1"/>
    <property type="match status" value="2"/>
</dbReference>
<gene>
    <name evidence="1 4" type="primary">truA</name>
    <name evidence="4" type="ORF">KQI86_12050</name>
</gene>
<dbReference type="EMBL" id="JAHLQF010000003">
    <property type="protein sequence ID" value="MBU5485066.1"/>
    <property type="molecule type" value="Genomic_DNA"/>
</dbReference>
<feature type="active site" description="Nucleophile" evidence="1">
    <location>
        <position position="54"/>
    </location>
</feature>
<dbReference type="RefSeq" id="WP_216439639.1">
    <property type="nucleotide sequence ID" value="NZ_JAHLQF010000003.1"/>
</dbReference>
<keyword evidence="5" id="KW-1185">Reference proteome</keyword>
<comment type="caution">
    <text evidence="1">Lacks conserved residue(s) required for the propagation of feature annotation.</text>
</comment>
<dbReference type="PIRSF" id="PIRSF001430">
    <property type="entry name" value="tRNA_psdUrid_synth"/>
    <property type="match status" value="1"/>
</dbReference>
<protein>
    <recommendedName>
        <fullName evidence="1">tRNA pseudouridine synthase A</fullName>
        <ecNumber evidence="1">5.4.99.12</ecNumber>
    </recommendedName>
    <alternativeName>
        <fullName evidence="1">tRNA pseudouridine(38-40) synthase</fullName>
    </alternativeName>
    <alternativeName>
        <fullName evidence="1">tRNA pseudouridylate synthase I</fullName>
    </alternativeName>
    <alternativeName>
        <fullName evidence="1">tRNA-uridine isomerase I</fullName>
    </alternativeName>
</protein>
<dbReference type="HAMAP" id="MF_00171">
    <property type="entry name" value="TruA"/>
    <property type="match status" value="1"/>
</dbReference>
<dbReference type="PANTHER" id="PTHR11142">
    <property type="entry name" value="PSEUDOURIDYLATE SYNTHASE"/>
    <property type="match status" value="1"/>
</dbReference>
<dbReference type="CDD" id="cd02570">
    <property type="entry name" value="PseudoU_synth_EcTruA"/>
    <property type="match status" value="1"/>
</dbReference>
<comment type="catalytic activity">
    <reaction evidence="1 2">
        <text>uridine(38/39/40) in tRNA = pseudouridine(38/39/40) in tRNA</text>
        <dbReference type="Rhea" id="RHEA:22376"/>
        <dbReference type="Rhea" id="RHEA-COMP:10085"/>
        <dbReference type="Rhea" id="RHEA-COMP:10087"/>
        <dbReference type="ChEBI" id="CHEBI:65314"/>
        <dbReference type="ChEBI" id="CHEBI:65315"/>
        <dbReference type="EC" id="5.4.99.12"/>
    </reaction>
</comment>
<name>A0ABS6EK61_9CLOT</name>
<evidence type="ECO:0000256" key="1">
    <source>
        <dbReference type="HAMAP-Rule" id="MF_00171"/>
    </source>
</evidence>
<proteinExistence type="inferred from homology"/>
<keyword evidence="1 2" id="KW-0413">Isomerase</keyword>
<evidence type="ECO:0000256" key="2">
    <source>
        <dbReference type="RuleBase" id="RU003792"/>
    </source>
</evidence>
<dbReference type="Proteomes" id="UP000726170">
    <property type="component" value="Unassembled WGS sequence"/>
</dbReference>
<dbReference type="GO" id="GO:0160147">
    <property type="term" value="F:tRNA pseudouridine(38-40) synthase activity"/>
    <property type="evidence" value="ECO:0007669"/>
    <property type="project" value="UniProtKB-EC"/>
</dbReference>
<accession>A0ABS6EK61</accession>
<feature type="domain" description="Pseudouridine synthase I TruA alpha/beta" evidence="3">
    <location>
        <begin position="9"/>
        <end position="106"/>
    </location>
</feature>